<dbReference type="AlphaFoldDB" id="A0AAE1LK70"/>
<reference evidence="1" key="1">
    <citation type="submission" date="2021-07" db="EMBL/GenBank/DDBJ databases">
        <authorList>
            <person name="Catto M.A."/>
            <person name="Jacobson A."/>
            <person name="Kennedy G."/>
            <person name="Labadie P."/>
            <person name="Hunt B.G."/>
            <person name="Srinivasan R."/>
        </authorList>
    </citation>
    <scope>NUCLEOTIDE SEQUENCE</scope>
    <source>
        <strain evidence="1">PL_HMW_Pooled</strain>
        <tissue evidence="1">Head</tissue>
    </source>
</reference>
<keyword evidence="2" id="KW-1185">Reference proteome</keyword>
<dbReference type="PANTHER" id="PTHR33173:SF2">
    <property type="entry name" value="MYND-TYPE DOMAIN-CONTAINING PROTEIN"/>
    <property type="match status" value="1"/>
</dbReference>
<organism evidence="1 2">
    <name type="scientific">Frankliniella fusca</name>
    <dbReference type="NCBI Taxonomy" id="407009"/>
    <lineage>
        <taxon>Eukaryota</taxon>
        <taxon>Metazoa</taxon>
        <taxon>Ecdysozoa</taxon>
        <taxon>Arthropoda</taxon>
        <taxon>Hexapoda</taxon>
        <taxon>Insecta</taxon>
        <taxon>Pterygota</taxon>
        <taxon>Neoptera</taxon>
        <taxon>Paraneoptera</taxon>
        <taxon>Thysanoptera</taxon>
        <taxon>Terebrantia</taxon>
        <taxon>Thripoidea</taxon>
        <taxon>Thripidae</taxon>
        <taxon>Frankliniella</taxon>
    </lineage>
</organism>
<dbReference type="Proteomes" id="UP001219518">
    <property type="component" value="Unassembled WGS sequence"/>
</dbReference>
<protein>
    <submittedName>
        <fullName evidence="1">Sugar fermentation stimulation protein-like protein</fullName>
    </submittedName>
</protein>
<comment type="caution">
    <text evidence="1">The sequence shown here is derived from an EMBL/GenBank/DDBJ whole genome shotgun (WGS) entry which is preliminary data.</text>
</comment>
<proteinExistence type="predicted"/>
<name>A0AAE1LK70_9NEOP</name>
<accession>A0AAE1LK70</accession>
<evidence type="ECO:0000313" key="2">
    <source>
        <dbReference type="Proteomes" id="UP001219518"/>
    </source>
</evidence>
<sequence>MRGHGLNLNANQLNNAPILANIDDCPDKKKYSRSQRIKRGLGRHIEGQSRITCYFPVFNQIELTLKSNQEMIDALTARCGELSISKSAGKFNLSFLLRTLMLTAIQNSERKNHRQRYDEDVKLFSLYLFIVGGRGLYEFLRVNLPNPLPSIRTVERELKTASSPFIEGVFRFEELKDFLIANDLPLKVSISEDGTRIQERFSFDPFSNCVVGPVIPLADNGVPVINSFPATSAAMIANHFKNGKVASTGYAIIAQPLKDGAPFFCLNLFGTDNKFNSEQVYKRWAFIFEKLRKIGIEVICFSSDGDLKLVSAMHSLMFNKKFYVFKAEWSEWFFASA</sequence>
<gene>
    <name evidence="1" type="ORF">KUF71_010776</name>
</gene>
<evidence type="ECO:0000313" key="1">
    <source>
        <dbReference type="EMBL" id="KAK3921604.1"/>
    </source>
</evidence>
<dbReference type="EMBL" id="JAHWGI010001040">
    <property type="protein sequence ID" value="KAK3921604.1"/>
    <property type="molecule type" value="Genomic_DNA"/>
</dbReference>
<reference evidence="1" key="2">
    <citation type="journal article" date="2023" name="BMC Genomics">
        <title>Pest status, molecular evolution, and epigenetic factors derived from the genome assembly of Frankliniella fusca, a thysanopteran phytovirus vector.</title>
        <authorList>
            <person name="Catto M.A."/>
            <person name="Labadie P.E."/>
            <person name="Jacobson A.L."/>
            <person name="Kennedy G.G."/>
            <person name="Srinivasan R."/>
            <person name="Hunt B.G."/>
        </authorList>
    </citation>
    <scope>NUCLEOTIDE SEQUENCE</scope>
    <source>
        <strain evidence="1">PL_HMW_Pooled</strain>
    </source>
</reference>
<dbReference type="PANTHER" id="PTHR33173">
    <property type="match status" value="1"/>
</dbReference>